<dbReference type="SUPFAM" id="SSF56112">
    <property type="entry name" value="Protein kinase-like (PK-like)"/>
    <property type="match status" value="1"/>
</dbReference>
<organism evidence="2 3">
    <name type="scientific">Actinomadura logoneensis</name>
    <dbReference type="NCBI Taxonomy" id="2293572"/>
    <lineage>
        <taxon>Bacteria</taxon>
        <taxon>Bacillati</taxon>
        <taxon>Actinomycetota</taxon>
        <taxon>Actinomycetes</taxon>
        <taxon>Streptosporangiales</taxon>
        <taxon>Thermomonosporaceae</taxon>
        <taxon>Actinomadura</taxon>
    </lineage>
</organism>
<evidence type="ECO:0000313" key="2">
    <source>
        <dbReference type="EMBL" id="RFU39198.1"/>
    </source>
</evidence>
<evidence type="ECO:0000313" key="3">
    <source>
        <dbReference type="Proteomes" id="UP000261811"/>
    </source>
</evidence>
<feature type="non-terminal residue" evidence="2">
    <location>
        <position position="119"/>
    </location>
</feature>
<keyword evidence="2" id="KW-0808">Transferase</keyword>
<dbReference type="InterPro" id="IPR011009">
    <property type="entry name" value="Kinase-like_dom_sf"/>
</dbReference>
<feature type="region of interest" description="Disordered" evidence="1">
    <location>
        <begin position="1"/>
        <end position="33"/>
    </location>
</feature>
<dbReference type="AlphaFoldDB" id="A0A372JIP8"/>
<name>A0A372JIP8_9ACTN</name>
<reference evidence="2 3" key="1">
    <citation type="submission" date="2018-08" db="EMBL/GenBank/DDBJ databases">
        <title>Actinomadura jelena sp. nov., a novel Actinomycete isolated from soil in Chad.</title>
        <authorList>
            <person name="Shi L."/>
        </authorList>
    </citation>
    <scope>NUCLEOTIDE SEQUENCE [LARGE SCALE GENOMIC DNA]</scope>
    <source>
        <strain evidence="2 3">NEAU-G17</strain>
    </source>
</reference>
<dbReference type="GO" id="GO:0004674">
    <property type="term" value="F:protein serine/threonine kinase activity"/>
    <property type="evidence" value="ECO:0007669"/>
    <property type="project" value="UniProtKB-KW"/>
</dbReference>
<feature type="compositionally biased region" description="Basic and acidic residues" evidence="1">
    <location>
        <begin position="1"/>
        <end position="12"/>
    </location>
</feature>
<dbReference type="EMBL" id="QURH01000510">
    <property type="protein sequence ID" value="RFU39198.1"/>
    <property type="molecule type" value="Genomic_DNA"/>
</dbReference>
<keyword evidence="3" id="KW-1185">Reference proteome</keyword>
<sequence>MSGETSHQEHIGPYRLLSRLDGPSGAVHRAADPSGRDVAIRMLPPGAAPDVERMRAVLSPYVVDVLDGDPAARPPYVVSRLVPGRPLAETVAAGGPLRGAALRTMAVALAKAVAAVHRA</sequence>
<proteinExistence type="predicted"/>
<dbReference type="Proteomes" id="UP000261811">
    <property type="component" value="Unassembled WGS sequence"/>
</dbReference>
<evidence type="ECO:0000256" key="1">
    <source>
        <dbReference type="SAM" id="MobiDB-lite"/>
    </source>
</evidence>
<accession>A0A372JIP8</accession>
<keyword evidence="2" id="KW-0723">Serine/threonine-protein kinase</keyword>
<protein>
    <submittedName>
        <fullName evidence="2">Serine/threonine protein kinase</fullName>
    </submittedName>
</protein>
<dbReference type="Gene3D" id="1.10.510.10">
    <property type="entry name" value="Transferase(Phosphotransferase) domain 1"/>
    <property type="match status" value="1"/>
</dbReference>
<comment type="caution">
    <text evidence="2">The sequence shown here is derived from an EMBL/GenBank/DDBJ whole genome shotgun (WGS) entry which is preliminary data.</text>
</comment>
<gene>
    <name evidence="2" type="ORF">DZF91_23685</name>
</gene>
<keyword evidence="2" id="KW-0418">Kinase</keyword>